<dbReference type="EMBL" id="CP058214">
    <property type="protein sequence ID" value="QPC44763.1"/>
    <property type="molecule type" value="Genomic_DNA"/>
</dbReference>
<dbReference type="InterPro" id="IPR045595">
    <property type="entry name" value="SufBD_N"/>
</dbReference>
<organism evidence="4 5">
    <name type="scientific">Kaustia mangrovi</name>
    <dbReference type="NCBI Taxonomy" id="2593653"/>
    <lineage>
        <taxon>Bacteria</taxon>
        <taxon>Pseudomonadati</taxon>
        <taxon>Pseudomonadota</taxon>
        <taxon>Alphaproteobacteria</taxon>
        <taxon>Hyphomicrobiales</taxon>
        <taxon>Parvibaculaceae</taxon>
        <taxon>Kaustia</taxon>
    </lineage>
</organism>
<keyword evidence="5" id="KW-1185">Reference proteome</keyword>
<evidence type="ECO:0000256" key="1">
    <source>
        <dbReference type="ARBA" id="ARBA00043967"/>
    </source>
</evidence>
<dbReference type="GO" id="GO:0016226">
    <property type="term" value="P:iron-sulfur cluster assembly"/>
    <property type="evidence" value="ECO:0007669"/>
    <property type="project" value="InterPro"/>
</dbReference>
<dbReference type="Pfam" id="PF01458">
    <property type="entry name" value="SUFBD_core"/>
    <property type="match status" value="1"/>
</dbReference>
<evidence type="ECO:0000313" key="5">
    <source>
        <dbReference type="Proteomes" id="UP000593594"/>
    </source>
</evidence>
<dbReference type="SUPFAM" id="SSF101960">
    <property type="entry name" value="Stabilizer of iron transporter SufD"/>
    <property type="match status" value="1"/>
</dbReference>
<feature type="domain" description="SUF system FeS cluster assembly SufBD core" evidence="2">
    <location>
        <begin position="187"/>
        <end position="411"/>
    </location>
</feature>
<dbReference type="InterPro" id="IPR011542">
    <property type="entry name" value="SUF_FeS_clus_asmbl_SufD"/>
</dbReference>
<dbReference type="InterPro" id="IPR055346">
    <property type="entry name" value="Fe-S_cluster_assembly_SufBD"/>
</dbReference>
<accession>A0A7S8C7B9</accession>
<name>A0A7S8C7B9_9HYPH</name>
<dbReference type="PANTHER" id="PTHR43575">
    <property type="entry name" value="PROTEIN ABCI7, CHLOROPLASTIC"/>
    <property type="match status" value="1"/>
</dbReference>
<feature type="domain" description="SUF system FeS cluster assembly SufBD N-terminal" evidence="3">
    <location>
        <begin position="9"/>
        <end position="175"/>
    </location>
</feature>
<dbReference type="Proteomes" id="UP000593594">
    <property type="component" value="Chromosome"/>
</dbReference>
<proteinExistence type="inferred from homology"/>
<dbReference type="AlphaFoldDB" id="A0A7S8C7B9"/>
<reference evidence="4 5" key="1">
    <citation type="submission" date="2020-06" db="EMBL/GenBank/DDBJ databases">
        <title>Genome sequence of 2 isolates from Red Sea Mangroves.</title>
        <authorList>
            <person name="Sefrji F."/>
            <person name="Michoud G."/>
            <person name="Merlino G."/>
            <person name="Daffonchio D."/>
        </authorList>
    </citation>
    <scope>NUCLEOTIDE SEQUENCE [LARGE SCALE GENOMIC DNA]</scope>
    <source>
        <strain evidence="4 5">R1DC25</strain>
    </source>
</reference>
<evidence type="ECO:0000259" key="2">
    <source>
        <dbReference type="Pfam" id="PF01458"/>
    </source>
</evidence>
<dbReference type="InterPro" id="IPR037284">
    <property type="entry name" value="SUF_FeS_clus_asmbl_SufBD_sf"/>
</dbReference>
<sequence>MNVAVQKTKAEAAFIDAYATRRDALPHAGWLEPKREAAFESFSAHGLPNRRVEEWKWTDLRRHLNEAYPPLVAAEPEAGAVETLLARDPFAQIGRKRLVFVDGRFDAGLSDAQDLDGVEVHALSDVMADPPSWAREILGNLFGAGRDPVAELNTVFLADGALVRIADGAEIATPLALVFVNAGTAPRMTAVRNVVAVGAGARATILETHLGSGPYLADIVTETVVGKGAELERVRVQADDTEAVQLSNAHIELEADAVLRDVTLTMGGRLTRNQLFVKYRGEGADAHIAGSYLLAGNQHCDTTMVVNHAVPSCQSRELFKCVMDDTAHGVFQGKIMVAPEAQKTDGKQQSHGLLLSERAEFDSKPELEIFADDVACGHGATSGALDDRLIFYLRARGIPEAQAKSLLIAAFVREAFDDIAHEGARDVLAGLAEGWLAERKGGIDG</sequence>
<dbReference type="RefSeq" id="WP_213162132.1">
    <property type="nucleotide sequence ID" value="NZ_CP058214.1"/>
</dbReference>
<comment type="similarity">
    <text evidence="1">Belongs to the iron-sulfur cluster assembly SufBD family.</text>
</comment>
<evidence type="ECO:0000313" key="4">
    <source>
        <dbReference type="EMBL" id="QPC44763.1"/>
    </source>
</evidence>
<dbReference type="PANTHER" id="PTHR43575:SF1">
    <property type="entry name" value="PROTEIN ABCI7, CHLOROPLASTIC"/>
    <property type="match status" value="1"/>
</dbReference>
<evidence type="ECO:0000259" key="3">
    <source>
        <dbReference type="Pfam" id="PF19295"/>
    </source>
</evidence>
<dbReference type="InterPro" id="IPR000825">
    <property type="entry name" value="SUF_FeS_clus_asmbl_SufBD_core"/>
</dbReference>
<dbReference type="Pfam" id="PF19295">
    <property type="entry name" value="SufBD_N"/>
    <property type="match status" value="1"/>
</dbReference>
<dbReference type="NCBIfam" id="TIGR01981">
    <property type="entry name" value="sufD"/>
    <property type="match status" value="1"/>
</dbReference>
<dbReference type="KEGG" id="kmn:HW532_19895"/>
<gene>
    <name evidence="4" type="primary">sufD</name>
    <name evidence="4" type="ORF">HW532_19895</name>
</gene>
<protein>
    <submittedName>
        <fullName evidence="4">Fe-S cluster assembly protein SufD</fullName>
    </submittedName>
</protein>